<dbReference type="InterPro" id="IPR050530">
    <property type="entry name" value="GvpA"/>
</dbReference>
<accession>A0A4V1A051</accession>
<sequence>MSEPLGNRLGSSPSRATQPYGQGSSANLADILERVLDKGIVIAGDIQINLLDIELLTIKLRLLVASVDKAKEMGIDWWEHDPSLSSRARGDEHSLAEENRRLRAELAALQEPEELLDAEPELLDEDAEEEEEEEAEPEEEVEEAEWEEEEPEEEEEEPEPEPAPRPARRRKRTRHE</sequence>
<gene>
    <name evidence="5" type="ORF">D0Z67_25850</name>
</gene>
<dbReference type="GO" id="GO:0012506">
    <property type="term" value="C:vesicle membrane"/>
    <property type="evidence" value="ECO:0007669"/>
    <property type="project" value="InterPro"/>
</dbReference>
<dbReference type="InterPro" id="IPR018493">
    <property type="entry name" value="GvpA-like_CS"/>
</dbReference>
<evidence type="ECO:0000256" key="3">
    <source>
        <dbReference type="ARBA" id="ARBA00035646"/>
    </source>
</evidence>
<dbReference type="STRING" id="73044.GCA_000725795_03139"/>
<dbReference type="EMBL" id="CP032229">
    <property type="protein sequence ID" value="QBJ93366.1"/>
    <property type="molecule type" value="Genomic_DNA"/>
</dbReference>
<dbReference type="GeneID" id="300102337"/>
<dbReference type="InterPro" id="IPR000638">
    <property type="entry name" value="Gas-vesicle_GvpA-like"/>
</dbReference>
<dbReference type="AlphaFoldDB" id="A0A4V1A051"/>
<feature type="compositionally biased region" description="Acidic residues" evidence="4">
    <location>
        <begin position="111"/>
        <end position="160"/>
    </location>
</feature>
<dbReference type="KEGG" id="sseo:D0Z67_25850"/>
<feature type="compositionally biased region" description="Basic residues" evidence="4">
    <location>
        <begin position="166"/>
        <end position="176"/>
    </location>
</feature>
<keyword evidence="1" id="KW-0304">Gas vesicle</keyword>
<feature type="compositionally biased region" description="Polar residues" evidence="4">
    <location>
        <begin position="9"/>
        <end position="23"/>
    </location>
</feature>
<protein>
    <submittedName>
        <fullName evidence="5">Gas vesicle protein</fullName>
    </submittedName>
</protein>
<organism evidence="5 6">
    <name type="scientific">Streptomyces seoulensis</name>
    <dbReference type="NCBI Taxonomy" id="73044"/>
    <lineage>
        <taxon>Bacteria</taxon>
        <taxon>Bacillati</taxon>
        <taxon>Actinomycetota</taxon>
        <taxon>Actinomycetes</taxon>
        <taxon>Kitasatosporales</taxon>
        <taxon>Streptomycetaceae</taxon>
        <taxon>Streptomyces</taxon>
    </lineage>
</organism>
<comment type="similarity">
    <text evidence="3">Belongs to the gas vesicle GvpA family.</text>
</comment>
<dbReference type="GO" id="GO:0031411">
    <property type="term" value="C:gas vesicle"/>
    <property type="evidence" value="ECO:0007669"/>
    <property type="project" value="UniProtKB-SubCell"/>
</dbReference>
<dbReference type="RefSeq" id="WP_031181359.1">
    <property type="nucleotide sequence ID" value="NZ_CP032229.1"/>
</dbReference>
<proteinExistence type="inferred from homology"/>
<dbReference type="Proteomes" id="UP000292547">
    <property type="component" value="Chromosome"/>
</dbReference>
<reference evidence="5 6" key="1">
    <citation type="submission" date="2018-08" db="EMBL/GenBank/DDBJ databases">
        <title>The complete genome sequence of Streptomyces seoulensis, a pioneer strain for nickel superoxide dismutase discovery.</title>
        <authorList>
            <person name="Shin J."/>
            <person name="Lee J.-S."/>
            <person name="Lee E.-J."/>
            <person name="Youn H.-D."/>
        </authorList>
    </citation>
    <scope>NUCLEOTIDE SEQUENCE [LARGE SCALE GENOMIC DNA]</scope>
    <source>
        <strain evidence="5 6">KCTC 9819</strain>
    </source>
</reference>
<comment type="subcellular location">
    <subcellularLocation>
        <location evidence="2">Gas vesicle</location>
    </subcellularLocation>
</comment>
<dbReference type="PROSITE" id="PS00234">
    <property type="entry name" value="GAS_VESICLE_A_1"/>
    <property type="match status" value="1"/>
</dbReference>
<evidence type="ECO:0000256" key="4">
    <source>
        <dbReference type="SAM" id="MobiDB-lite"/>
    </source>
</evidence>
<dbReference type="GO" id="GO:0005198">
    <property type="term" value="F:structural molecule activity"/>
    <property type="evidence" value="ECO:0007669"/>
    <property type="project" value="InterPro"/>
</dbReference>
<dbReference type="OrthoDB" id="532318at2"/>
<dbReference type="Pfam" id="PF00741">
    <property type="entry name" value="Gas_vesicle"/>
    <property type="match status" value="1"/>
</dbReference>
<name>A0A4V1A051_STRSO</name>
<dbReference type="PANTHER" id="PTHR35344">
    <property type="entry name" value="GAS VESICLE STRUCTURAL PROTEIN 2-RELATED"/>
    <property type="match status" value="1"/>
</dbReference>
<evidence type="ECO:0000313" key="6">
    <source>
        <dbReference type="Proteomes" id="UP000292547"/>
    </source>
</evidence>
<feature type="region of interest" description="Disordered" evidence="4">
    <location>
        <begin position="1"/>
        <end position="23"/>
    </location>
</feature>
<dbReference type="PANTHER" id="PTHR35344:SF4">
    <property type="entry name" value="GAS VESICLE PROTEIN A1"/>
    <property type="match status" value="1"/>
</dbReference>
<evidence type="ECO:0000313" key="5">
    <source>
        <dbReference type="EMBL" id="QBJ93366.1"/>
    </source>
</evidence>
<evidence type="ECO:0000256" key="2">
    <source>
        <dbReference type="ARBA" id="ARBA00035108"/>
    </source>
</evidence>
<evidence type="ECO:0000256" key="1">
    <source>
        <dbReference type="ARBA" id="ARBA00022987"/>
    </source>
</evidence>
<feature type="region of interest" description="Disordered" evidence="4">
    <location>
        <begin position="104"/>
        <end position="176"/>
    </location>
</feature>
<keyword evidence="6" id="KW-1185">Reference proteome</keyword>